<dbReference type="InterPro" id="IPR000387">
    <property type="entry name" value="Tyr_Pase_dom"/>
</dbReference>
<name>A0AA40CH42_9PEZI</name>
<evidence type="ECO:0000313" key="3">
    <source>
        <dbReference type="EMBL" id="KAK0638090.1"/>
    </source>
</evidence>
<dbReference type="InterPro" id="IPR057023">
    <property type="entry name" value="PTP-SAK"/>
</dbReference>
<dbReference type="GO" id="GO:0016791">
    <property type="term" value="F:phosphatase activity"/>
    <property type="evidence" value="ECO:0007669"/>
    <property type="project" value="UniProtKB-ARBA"/>
</dbReference>
<reference evidence="3" key="1">
    <citation type="submission" date="2023-06" db="EMBL/GenBank/DDBJ databases">
        <title>Multi-omics analyses reveal the molecular pathogenesis toolkit of Lasiodiplodia hormozganensis, a cross-kingdom pathogen.</title>
        <authorList>
            <person name="Felix C."/>
            <person name="Meneses R."/>
            <person name="Goncalves M.F.M."/>
            <person name="Tilleman L."/>
            <person name="Duarte A.S."/>
            <person name="Jorrin-Novo J.V."/>
            <person name="Van De Peer Y."/>
            <person name="Deforce D."/>
            <person name="Van Nieuwerburgh F."/>
            <person name="Esteves A.C."/>
            <person name="Alves A."/>
        </authorList>
    </citation>
    <scope>NUCLEOTIDE SEQUENCE</scope>
    <source>
        <strain evidence="3">CBS 339.90</strain>
    </source>
</reference>
<protein>
    <recommendedName>
        <fullName evidence="2">Tyrosine specific protein phosphatases domain-containing protein</fullName>
    </recommendedName>
</protein>
<dbReference type="Gene3D" id="3.90.190.10">
    <property type="entry name" value="Protein tyrosine phosphatase superfamily"/>
    <property type="match status" value="1"/>
</dbReference>
<dbReference type="SUPFAM" id="SSF52799">
    <property type="entry name" value="(Phosphotyrosine protein) phosphatases II"/>
    <property type="match status" value="1"/>
</dbReference>
<dbReference type="Pfam" id="PF22784">
    <property type="entry name" value="PTP-SAK"/>
    <property type="match status" value="1"/>
</dbReference>
<dbReference type="Proteomes" id="UP001175001">
    <property type="component" value="Unassembled WGS sequence"/>
</dbReference>
<dbReference type="EMBL" id="JAUJDW010000103">
    <property type="protein sequence ID" value="KAK0638090.1"/>
    <property type="molecule type" value="Genomic_DNA"/>
</dbReference>
<evidence type="ECO:0000313" key="4">
    <source>
        <dbReference type="Proteomes" id="UP001175001"/>
    </source>
</evidence>
<evidence type="ECO:0000256" key="1">
    <source>
        <dbReference type="ARBA" id="ARBA00022801"/>
    </source>
</evidence>
<evidence type="ECO:0000259" key="2">
    <source>
        <dbReference type="PROSITE" id="PS50056"/>
    </source>
</evidence>
<dbReference type="InterPro" id="IPR029021">
    <property type="entry name" value="Prot-tyrosine_phosphatase-like"/>
</dbReference>
<dbReference type="PROSITE" id="PS50056">
    <property type="entry name" value="TYR_PHOSPHATASE_2"/>
    <property type="match status" value="1"/>
</dbReference>
<comment type="caution">
    <text evidence="3">The sequence shown here is derived from an EMBL/GenBank/DDBJ whole genome shotgun (WGS) entry which is preliminary data.</text>
</comment>
<accession>A0AA40CH42</accession>
<sequence>MTSSFPPGSGHNAVEIGKTYCVSQHGTKKVLTQADGSAGLTWKDYTGSSDQKWKCVTEEKNQLRFQNEATNAYLCRNENSKLSASTKEDIGDAVTKAHFQVGRHTRGGSFLSQVINDELFFLTRPTASAEVFVQMHSSVQMDPSTITQLGTHLVEEALSPLRRFGWVIQGLLARSSAPYYVSQDSDQNMDAAAISQLIAEGVKDIISLNEVELGAEVVQALLEKGISYLWSPIKDFGAPTEDGWKSIKERYQKNKTENKPTLVYCGYGHGRTGTIISAFQILDGCRFRNLRECSEKHHVEKTVQWEFLDTLQKSLDTLRQ</sequence>
<proteinExistence type="predicted"/>
<gene>
    <name evidence="3" type="primary">MJECL20</name>
    <name evidence="3" type="ORF">DIS24_g10177</name>
</gene>
<keyword evidence="1" id="KW-0378">Hydrolase</keyword>
<feature type="domain" description="Tyrosine specific protein phosphatases" evidence="2">
    <location>
        <begin position="241"/>
        <end position="320"/>
    </location>
</feature>
<keyword evidence="4" id="KW-1185">Reference proteome</keyword>
<dbReference type="AlphaFoldDB" id="A0AA40CH42"/>
<organism evidence="3 4">
    <name type="scientific">Lasiodiplodia hormozganensis</name>
    <dbReference type="NCBI Taxonomy" id="869390"/>
    <lineage>
        <taxon>Eukaryota</taxon>
        <taxon>Fungi</taxon>
        <taxon>Dikarya</taxon>
        <taxon>Ascomycota</taxon>
        <taxon>Pezizomycotina</taxon>
        <taxon>Dothideomycetes</taxon>
        <taxon>Dothideomycetes incertae sedis</taxon>
        <taxon>Botryosphaeriales</taxon>
        <taxon>Botryosphaeriaceae</taxon>
        <taxon>Lasiodiplodia</taxon>
    </lineage>
</organism>